<dbReference type="EMBL" id="JASBWT010000009">
    <property type="protein sequence ID" value="KAJ9101745.1"/>
    <property type="molecule type" value="Genomic_DNA"/>
</dbReference>
<accession>A0ACC2VS86</accession>
<reference evidence="1" key="1">
    <citation type="submission" date="2023-04" db="EMBL/GenBank/DDBJ databases">
        <title>Draft Genome sequencing of Naganishia species isolated from polar environments using Oxford Nanopore Technology.</title>
        <authorList>
            <person name="Leo P."/>
            <person name="Venkateswaran K."/>
        </authorList>
    </citation>
    <scope>NUCLEOTIDE SEQUENCE</scope>
    <source>
        <strain evidence="1">MNA-CCFEE 5423</strain>
    </source>
</reference>
<sequence length="75" mass="8160">MAKGNSIDKEDPSVNDQGFKKTETTITPSANKEPIEDVNAKLMHEAPVHGSNVLNQSHDQQNGNKHDRDNKGGGH</sequence>
<organism evidence="1 2">
    <name type="scientific">Naganishia friedmannii</name>
    <dbReference type="NCBI Taxonomy" id="89922"/>
    <lineage>
        <taxon>Eukaryota</taxon>
        <taxon>Fungi</taxon>
        <taxon>Dikarya</taxon>
        <taxon>Basidiomycota</taxon>
        <taxon>Agaricomycotina</taxon>
        <taxon>Tremellomycetes</taxon>
        <taxon>Filobasidiales</taxon>
        <taxon>Filobasidiaceae</taxon>
        <taxon>Naganishia</taxon>
    </lineage>
</organism>
<evidence type="ECO:0000313" key="1">
    <source>
        <dbReference type="EMBL" id="KAJ9101745.1"/>
    </source>
</evidence>
<evidence type="ECO:0000313" key="2">
    <source>
        <dbReference type="Proteomes" id="UP001227268"/>
    </source>
</evidence>
<protein>
    <submittedName>
        <fullName evidence="1">Uncharacterized protein</fullName>
    </submittedName>
</protein>
<comment type="caution">
    <text evidence="1">The sequence shown here is derived from an EMBL/GenBank/DDBJ whole genome shotgun (WGS) entry which is preliminary data.</text>
</comment>
<gene>
    <name evidence="1" type="ORF">QFC21_003084</name>
</gene>
<keyword evidence="2" id="KW-1185">Reference proteome</keyword>
<proteinExistence type="predicted"/>
<dbReference type="Proteomes" id="UP001227268">
    <property type="component" value="Unassembled WGS sequence"/>
</dbReference>
<name>A0ACC2VS86_9TREE</name>